<dbReference type="SUPFAM" id="SSF57924">
    <property type="entry name" value="Inhibitor of apoptosis (IAP) repeat"/>
    <property type="match status" value="2"/>
</dbReference>
<dbReference type="Gene3D" id="3.30.40.10">
    <property type="entry name" value="Zinc/RING finger domain, C3HC4 (zinc finger)"/>
    <property type="match status" value="1"/>
</dbReference>
<gene>
    <name evidence="7" type="ORF">EGW08_004232</name>
</gene>
<dbReference type="SMART" id="SM00238">
    <property type="entry name" value="BIR"/>
    <property type="match status" value="2"/>
</dbReference>
<evidence type="ECO:0000256" key="2">
    <source>
        <dbReference type="ARBA" id="ARBA00022723"/>
    </source>
</evidence>
<dbReference type="InterPro" id="IPR001841">
    <property type="entry name" value="Znf_RING"/>
</dbReference>
<sequence length="419" mass="46825">MTRSIFERTNAMERHTCLIRDGFYAGNSCVILRQFNNEKDRLRTFTTYPQNACKSPCLLAKDGFYYIGLGDDTVICFACQKKKTAWRVEENISDTHRNLCSDCAMVTGAGYSGNIPIVAPYSSFEGILASYHVSSLKNCIQYPKHSDQLRASGKPSYQELGITTERPKRCEYSSTSARLQTFSNWPANHPVKSKDLAVAGFYFTDHANKNDGVECFYCGGALSDWKAGEDAWVEHARHFPTCAFLKLTLGPMFPETVQLMLKEKQDQALINFQVVVDRLTVDQSIEYKGSALENDPAVQAVCAFGYHKEEVLPLASSLNNNGGILSAQSLYRVAAGKHSGEVCSRGRECDPDIARMEKMNQDLRLKRLCKQCRNKEVAVVFLPCGHLVFCTECGPSMQECPVCQSLIEGKIRAFIPVQM</sequence>
<dbReference type="OrthoDB" id="4034597at2759"/>
<dbReference type="PROSITE" id="PS50089">
    <property type="entry name" value="ZF_RING_2"/>
    <property type="match status" value="1"/>
</dbReference>
<dbReference type="GO" id="GO:0005634">
    <property type="term" value="C:nucleus"/>
    <property type="evidence" value="ECO:0007669"/>
    <property type="project" value="TreeGrafter"/>
</dbReference>
<comment type="similarity">
    <text evidence="1">Belongs to the IAP family.</text>
</comment>
<keyword evidence="8" id="KW-1185">Reference proteome</keyword>
<keyword evidence="2" id="KW-0479">Metal-binding</keyword>
<dbReference type="EMBL" id="RQTK01000095">
    <property type="protein sequence ID" value="RUS87954.1"/>
    <property type="molecule type" value="Genomic_DNA"/>
</dbReference>
<dbReference type="FunFam" id="1.10.1170.10:FF:000002">
    <property type="entry name" value="Baculoviral IAP repeat containing 7"/>
    <property type="match status" value="1"/>
</dbReference>
<dbReference type="SMART" id="SM00184">
    <property type="entry name" value="RING"/>
    <property type="match status" value="1"/>
</dbReference>
<reference evidence="7 8" key="1">
    <citation type="submission" date="2019-01" db="EMBL/GenBank/DDBJ databases">
        <title>A draft genome assembly of the solar-powered sea slug Elysia chlorotica.</title>
        <authorList>
            <person name="Cai H."/>
            <person name="Li Q."/>
            <person name="Fang X."/>
            <person name="Li J."/>
            <person name="Curtis N.E."/>
            <person name="Altenburger A."/>
            <person name="Shibata T."/>
            <person name="Feng M."/>
            <person name="Maeda T."/>
            <person name="Schwartz J.A."/>
            <person name="Shigenobu S."/>
            <person name="Lundholm N."/>
            <person name="Nishiyama T."/>
            <person name="Yang H."/>
            <person name="Hasebe M."/>
            <person name="Li S."/>
            <person name="Pierce S.K."/>
            <person name="Wang J."/>
        </authorList>
    </citation>
    <scope>NUCLEOTIDE SEQUENCE [LARGE SCALE GENOMIC DNA]</scope>
    <source>
        <strain evidence="7">EC2010</strain>
        <tissue evidence="7">Whole organism of an adult</tissue>
    </source>
</reference>
<evidence type="ECO:0000256" key="3">
    <source>
        <dbReference type="ARBA" id="ARBA00022771"/>
    </source>
</evidence>
<protein>
    <recommendedName>
        <fullName evidence="6">RING-type domain-containing protein</fullName>
    </recommendedName>
</protein>
<proteinExistence type="inferred from homology"/>
<keyword evidence="3 5" id="KW-0863">Zinc-finger</keyword>
<feature type="domain" description="RING-type" evidence="6">
    <location>
        <begin position="369"/>
        <end position="404"/>
    </location>
</feature>
<evidence type="ECO:0000256" key="5">
    <source>
        <dbReference type="PROSITE-ProRule" id="PRU00175"/>
    </source>
</evidence>
<accession>A0A433U297</accession>
<dbReference type="CDD" id="cd00022">
    <property type="entry name" value="BIR"/>
    <property type="match status" value="1"/>
</dbReference>
<comment type="caution">
    <text evidence="7">The sequence shown here is derived from an EMBL/GenBank/DDBJ whole genome shotgun (WGS) entry which is preliminary data.</text>
</comment>
<evidence type="ECO:0000313" key="8">
    <source>
        <dbReference type="Proteomes" id="UP000271974"/>
    </source>
</evidence>
<dbReference type="Pfam" id="PF13920">
    <property type="entry name" value="zf-C3HC4_3"/>
    <property type="match status" value="1"/>
</dbReference>
<dbReference type="PANTHER" id="PTHR10044:SF139">
    <property type="entry name" value="DEATH-ASSOCIATED INHIBITOR OF APOPTOSIS 2"/>
    <property type="match status" value="1"/>
</dbReference>
<evidence type="ECO:0000259" key="6">
    <source>
        <dbReference type="PROSITE" id="PS50089"/>
    </source>
</evidence>
<dbReference type="AlphaFoldDB" id="A0A433U297"/>
<dbReference type="GO" id="GO:0051726">
    <property type="term" value="P:regulation of cell cycle"/>
    <property type="evidence" value="ECO:0007669"/>
    <property type="project" value="TreeGrafter"/>
</dbReference>
<organism evidence="7 8">
    <name type="scientific">Elysia chlorotica</name>
    <name type="common">Eastern emerald elysia</name>
    <name type="synonym">Sea slug</name>
    <dbReference type="NCBI Taxonomy" id="188477"/>
    <lineage>
        <taxon>Eukaryota</taxon>
        <taxon>Metazoa</taxon>
        <taxon>Spiralia</taxon>
        <taxon>Lophotrochozoa</taxon>
        <taxon>Mollusca</taxon>
        <taxon>Gastropoda</taxon>
        <taxon>Heterobranchia</taxon>
        <taxon>Euthyneura</taxon>
        <taxon>Panpulmonata</taxon>
        <taxon>Sacoglossa</taxon>
        <taxon>Placobranchoidea</taxon>
        <taxon>Plakobranchidae</taxon>
        <taxon>Elysia</taxon>
    </lineage>
</organism>
<evidence type="ECO:0000256" key="4">
    <source>
        <dbReference type="ARBA" id="ARBA00022833"/>
    </source>
</evidence>
<dbReference type="GO" id="GO:0005737">
    <property type="term" value="C:cytoplasm"/>
    <property type="evidence" value="ECO:0007669"/>
    <property type="project" value="TreeGrafter"/>
</dbReference>
<dbReference type="Proteomes" id="UP000271974">
    <property type="component" value="Unassembled WGS sequence"/>
</dbReference>
<dbReference type="InterPro" id="IPR050784">
    <property type="entry name" value="IAP"/>
</dbReference>
<dbReference type="PANTHER" id="PTHR10044">
    <property type="entry name" value="INHIBITOR OF APOPTOSIS"/>
    <property type="match status" value="1"/>
</dbReference>
<dbReference type="Pfam" id="PF00653">
    <property type="entry name" value="BIR"/>
    <property type="match status" value="2"/>
</dbReference>
<dbReference type="GO" id="GO:0008270">
    <property type="term" value="F:zinc ion binding"/>
    <property type="evidence" value="ECO:0007669"/>
    <property type="project" value="UniProtKB-KW"/>
</dbReference>
<dbReference type="PROSITE" id="PS50143">
    <property type="entry name" value="BIR_REPEAT_2"/>
    <property type="match status" value="2"/>
</dbReference>
<dbReference type="Gene3D" id="1.10.1170.10">
    <property type="entry name" value="Inhibitor Of Apoptosis Protein (2mihbC-IAP-1), Chain A"/>
    <property type="match status" value="2"/>
</dbReference>
<dbReference type="InterPro" id="IPR001370">
    <property type="entry name" value="BIR_rpt"/>
</dbReference>
<name>A0A433U297_ELYCH</name>
<keyword evidence="4" id="KW-0862">Zinc</keyword>
<evidence type="ECO:0000256" key="1">
    <source>
        <dbReference type="ARBA" id="ARBA00006672"/>
    </source>
</evidence>
<dbReference type="InterPro" id="IPR013083">
    <property type="entry name" value="Znf_RING/FYVE/PHD"/>
</dbReference>
<dbReference type="STRING" id="188477.A0A433U297"/>
<evidence type="ECO:0000313" key="7">
    <source>
        <dbReference type="EMBL" id="RUS87954.1"/>
    </source>
</evidence>